<evidence type="ECO:0000256" key="1">
    <source>
        <dbReference type="ARBA" id="ARBA00008239"/>
    </source>
</evidence>
<dbReference type="Gene3D" id="3.30.230.80">
    <property type="match status" value="1"/>
</dbReference>
<dbReference type="Pfam" id="PF00183">
    <property type="entry name" value="HSP90"/>
    <property type="match status" value="1"/>
</dbReference>
<accession>A0A6A4GRV9</accession>
<evidence type="ECO:0000256" key="2">
    <source>
        <dbReference type="ARBA" id="ARBA00023186"/>
    </source>
</evidence>
<sequence>MSLKLAVTKEVEKEAEAEADANAEDKLKIEEVKDEDNKPKDKKMKNIKEVETTNEELNETEPIWTRNPSNITTEGYAAFYKSLTNNWPWEDHLAVKHFSVEARTSASVTHHPDAMGTGNTGAWDISLGHGGALVLWIYPIAPFPEALALLWLFPY</sequence>
<dbReference type="EMBL" id="ML769769">
    <property type="protein sequence ID" value="KAE9387965.1"/>
    <property type="molecule type" value="Genomic_DNA"/>
</dbReference>
<proteinExistence type="inferred from homology"/>
<organism evidence="4 5">
    <name type="scientific">Gymnopus androsaceus JB14</name>
    <dbReference type="NCBI Taxonomy" id="1447944"/>
    <lineage>
        <taxon>Eukaryota</taxon>
        <taxon>Fungi</taxon>
        <taxon>Dikarya</taxon>
        <taxon>Basidiomycota</taxon>
        <taxon>Agaricomycotina</taxon>
        <taxon>Agaricomycetes</taxon>
        <taxon>Agaricomycetidae</taxon>
        <taxon>Agaricales</taxon>
        <taxon>Marasmiineae</taxon>
        <taxon>Omphalotaceae</taxon>
        <taxon>Gymnopus</taxon>
    </lineage>
</organism>
<dbReference type="Proteomes" id="UP000799118">
    <property type="component" value="Unassembled WGS sequence"/>
</dbReference>
<dbReference type="AlphaFoldDB" id="A0A6A4GRV9"/>
<dbReference type="PANTHER" id="PTHR11528">
    <property type="entry name" value="HEAT SHOCK PROTEIN 90 FAMILY MEMBER"/>
    <property type="match status" value="1"/>
</dbReference>
<dbReference type="GO" id="GO:0051082">
    <property type="term" value="F:unfolded protein binding"/>
    <property type="evidence" value="ECO:0007669"/>
    <property type="project" value="InterPro"/>
</dbReference>
<dbReference type="InterPro" id="IPR020568">
    <property type="entry name" value="Ribosomal_Su5_D2-typ_SF"/>
</dbReference>
<feature type="compositionally biased region" description="Basic and acidic residues" evidence="3">
    <location>
        <begin position="7"/>
        <end position="16"/>
    </location>
</feature>
<keyword evidence="5" id="KW-1185">Reference proteome</keyword>
<dbReference type="GO" id="GO:0005524">
    <property type="term" value="F:ATP binding"/>
    <property type="evidence" value="ECO:0007669"/>
    <property type="project" value="InterPro"/>
</dbReference>
<dbReference type="GO" id="GO:0016887">
    <property type="term" value="F:ATP hydrolysis activity"/>
    <property type="evidence" value="ECO:0007669"/>
    <property type="project" value="InterPro"/>
</dbReference>
<evidence type="ECO:0000256" key="3">
    <source>
        <dbReference type="SAM" id="MobiDB-lite"/>
    </source>
</evidence>
<evidence type="ECO:0000313" key="4">
    <source>
        <dbReference type="EMBL" id="KAE9387965.1"/>
    </source>
</evidence>
<keyword evidence="2" id="KW-0143">Chaperone</keyword>
<comment type="similarity">
    <text evidence="1">Belongs to the heat shock protein 90 family.</text>
</comment>
<reference evidence="4" key="1">
    <citation type="journal article" date="2019" name="Environ. Microbiol.">
        <title>Fungal ecological strategies reflected in gene transcription - a case study of two litter decomposers.</title>
        <authorList>
            <person name="Barbi F."/>
            <person name="Kohler A."/>
            <person name="Barry K."/>
            <person name="Baskaran P."/>
            <person name="Daum C."/>
            <person name="Fauchery L."/>
            <person name="Ihrmark K."/>
            <person name="Kuo A."/>
            <person name="LaButti K."/>
            <person name="Lipzen A."/>
            <person name="Morin E."/>
            <person name="Grigoriev I.V."/>
            <person name="Henrissat B."/>
            <person name="Lindahl B."/>
            <person name="Martin F."/>
        </authorList>
    </citation>
    <scope>NUCLEOTIDE SEQUENCE</scope>
    <source>
        <strain evidence="4">JB14</strain>
    </source>
</reference>
<protein>
    <submittedName>
        <fullName evidence="4">HSP90-domain-containing protein</fullName>
    </submittedName>
</protein>
<feature type="compositionally biased region" description="Basic and acidic residues" evidence="3">
    <location>
        <begin position="23"/>
        <end position="51"/>
    </location>
</feature>
<dbReference type="GO" id="GO:0140662">
    <property type="term" value="F:ATP-dependent protein folding chaperone"/>
    <property type="evidence" value="ECO:0007669"/>
    <property type="project" value="InterPro"/>
</dbReference>
<gene>
    <name evidence="4" type="ORF">BT96DRAFT_1004622</name>
</gene>
<name>A0A6A4GRV9_9AGAR</name>
<feature type="region of interest" description="Disordered" evidence="3">
    <location>
        <begin position="1"/>
        <end position="67"/>
    </location>
</feature>
<dbReference type="SUPFAM" id="SSF54211">
    <property type="entry name" value="Ribosomal protein S5 domain 2-like"/>
    <property type="match status" value="1"/>
</dbReference>
<evidence type="ECO:0000313" key="5">
    <source>
        <dbReference type="Proteomes" id="UP000799118"/>
    </source>
</evidence>
<dbReference type="OrthoDB" id="1721458at2759"/>
<dbReference type="InterPro" id="IPR001404">
    <property type="entry name" value="Hsp90_fam"/>
</dbReference>